<dbReference type="Proteomes" id="UP000078541">
    <property type="component" value="Unassembled WGS sequence"/>
</dbReference>
<keyword evidence="2" id="KW-1185">Reference proteome</keyword>
<proteinExistence type="predicted"/>
<organism evidence="1 2">
    <name type="scientific">Trachymyrmex septentrionalis</name>
    <dbReference type="NCBI Taxonomy" id="34720"/>
    <lineage>
        <taxon>Eukaryota</taxon>
        <taxon>Metazoa</taxon>
        <taxon>Ecdysozoa</taxon>
        <taxon>Arthropoda</taxon>
        <taxon>Hexapoda</taxon>
        <taxon>Insecta</taxon>
        <taxon>Pterygota</taxon>
        <taxon>Neoptera</taxon>
        <taxon>Endopterygota</taxon>
        <taxon>Hymenoptera</taxon>
        <taxon>Apocrita</taxon>
        <taxon>Aculeata</taxon>
        <taxon>Formicoidea</taxon>
        <taxon>Formicidae</taxon>
        <taxon>Myrmicinae</taxon>
        <taxon>Trachymyrmex</taxon>
    </lineage>
</organism>
<evidence type="ECO:0000313" key="2">
    <source>
        <dbReference type="Proteomes" id="UP000078541"/>
    </source>
</evidence>
<gene>
    <name evidence="1" type="ORF">ALC56_03168</name>
</gene>
<evidence type="ECO:0000313" key="1">
    <source>
        <dbReference type="EMBL" id="KYN42408.1"/>
    </source>
</evidence>
<reference evidence="1 2" key="1">
    <citation type="submission" date="2016-03" db="EMBL/GenBank/DDBJ databases">
        <title>Trachymyrmex septentrionalis WGS genome.</title>
        <authorList>
            <person name="Nygaard S."/>
            <person name="Hu H."/>
            <person name="Boomsma J."/>
            <person name="Zhang G."/>
        </authorList>
    </citation>
    <scope>NUCLEOTIDE SEQUENCE [LARGE SCALE GENOMIC DNA]</scope>
    <source>
        <strain evidence="1">Tsep2-gDNA-1</strain>
        <tissue evidence="1">Whole body</tissue>
    </source>
</reference>
<name>A0A151JZX4_9HYME</name>
<dbReference type="AlphaFoldDB" id="A0A151JZX4"/>
<protein>
    <submittedName>
        <fullName evidence="1">Uncharacterized protein</fullName>
    </submittedName>
</protein>
<dbReference type="EMBL" id="KQ981374">
    <property type="protein sequence ID" value="KYN42408.1"/>
    <property type="molecule type" value="Genomic_DNA"/>
</dbReference>
<accession>A0A151JZX4</accession>
<sequence length="127" mass="14798">MEARFSEGVELRDSKETRRALRRRKKGASDLEAYQIVIVGNRRLIYHGNAPPPTPLPRPLKRRTSPFGIFNYYHSHFYASWNHGYRRGMTGWARFPRSRNRDARRRPGVGHSPLLSTRRLVPLSANT</sequence>